<protein>
    <submittedName>
        <fullName evidence="4">Ionotropic receptor</fullName>
    </submittedName>
</protein>
<gene>
    <name evidence="2" type="ORF">HNAJ_LOCUS11823</name>
</gene>
<keyword evidence="1" id="KW-0812">Transmembrane</keyword>
<dbReference type="AlphaFoldDB" id="A0A0R3TVI5"/>
<dbReference type="OrthoDB" id="5823771at2759"/>
<dbReference type="WBParaSite" id="HNAJ_0001183401-mRNA-1">
    <property type="protein sequence ID" value="HNAJ_0001183401-mRNA-1"/>
    <property type="gene ID" value="HNAJ_0001183401"/>
</dbReference>
<sequence length="141" mass="15965">MRFEWQIEDTFVVFNPEFIYVTTPHNHVLLKIKGYPAEYLREIASGSGSDSEGRKLSKSMSCKVCPPDCPNCTSGEPCLVEYNMHLRGVPLAMQTFSITTALLLGFLTFRLRRTRDDHYFLQGYITIPDSLGSEHKPAEGT</sequence>
<evidence type="ECO:0000313" key="4">
    <source>
        <dbReference type="WBParaSite" id="HNAJ_0001183401-mRNA-1"/>
    </source>
</evidence>
<reference evidence="2 3" key="2">
    <citation type="submission" date="2018-11" db="EMBL/GenBank/DDBJ databases">
        <authorList>
            <consortium name="Pathogen Informatics"/>
        </authorList>
    </citation>
    <scope>NUCLEOTIDE SEQUENCE [LARGE SCALE GENOMIC DNA]</scope>
</reference>
<dbReference type="EMBL" id="UZAE01013811">
    <property type="protein sequence ID" value="VDO11443.1"/>
    <property type="molecule type" value="Genomic_DNA"/>
</dbReference>
<evidence type="ECO:0000256" key="1">
    <source>
        <dbReference type="SAM" id="Phobius"/>
    </source>
</evidence>
<reference evidence="4" key="1">
    <citation type="submission" date="2017-02" db="UniProtKB">
        <authorList>
            <consortium name="WormBaseParasite"/>
        </authorList>
    </citation>
    <scope>IDENTIFICATION</scope>
</reference>
<keyword evidence="1" id="KW-0472">Membrane</keyword>
<dbReference type="Proteomes" id="UP000278807">
    <property type="component" value="Unassembled WGS sequence"/>
</dbReference>
<feature type="transmembrane region" description="Helical" evidence="1">
    <location>
        <begin position="91"/>
        <end position="109"/>
    </location>
</feature>
<evidence type="ECO:0000313" key="2">
    <source>
        <dbReference type="EMBL" id="VDO11443.1"/>
    </source>
</evidence>
<accession>A0A0R3TVI5</accession>
<name>A0A0R3TVI5_RODNA</name>
<evidence type="ECO:0000313" key="3">
    <source>
        <dbReference type="Proteomes" id="UP000278807"/>
    </source>
</evidence>
<proteinExistence type="predicted"/>
<keyword evidence="1" id="KW-1133">Transmembrane helix</keyword>
<organism evidence="4">
    <name type="scientific">Rodentolepis nana</name>
    <name type="common">Dwarf tapeworm</name>
    <name type="synonym">Hymenolepis nana</name>
    <dbReference type="NCBI Taxonomy" id="102285"/>
    <lineage>
        <taxon>Eukaryota</taxon>
        <taxon>Metazoa</taxon>
        <taxon>Spiralia</taxon>
        <taxon>Lophotrochozoa</taxon>
        <taxon>Platyhelminthes</taxon>
        <taxon>Cestoda</taxon>
        <taxon>Eucestoda</taxon>
        <taxon>Cyclophyllidea</taxon>
        <taxon>Hymenolepididae</taxon>
        <taxon>Rodentolepis</taxon>
    </lineage>
</organism>
<dbReference type="STRING" id="102285.A0A0R3TVI5"/>
<keyword evidence="3" id="KW-1185">Reference proteome</keyword>